<dbReference type="Gene3D" id="1.10.540.10">
    <property type="entry name" value="Acyl-CoA dehydrogenase/oxidase, N-terminal domain"/>
    <property type="match status" value="1"/>
</dbReference>
<dbReference type="InterPro" id="IPR037069">
    <property type="entry name" value="AcylCoA_DH/ox_N_sf"/>
</dbReference>
<organism evidence="7 8">
    <name type="scientific">Bugula neritina</name>
    <name type="common">Brown bryozoan</name>
    <name type="synonym">Sertularia neritina</name>
    <dbReference type="NCBI Taxonomy" id="10212"/>
    <lineage>
        <taxon>Eukaryota</taxon>
        <taxon>Metazoa</taxon>
        <taxon>Spiralia</taxon>
        <taxon>Lophotrochozoa</taxon>
        <taxon>Bryozoa</taxon>
        <taxon>Gymnolaemata</taxon>
        <taxon>Cheilostomatida</taxon>
        <taxon>Flustrina</taxon>
        <taxon>Buguloidea</taxon>
        <taxon>Bugulidae</taxon>
        <taxon>Bugula</taxon>
    </lineage>
</organism>
<proteinExistence type="predicted"/>
<feature type="domain" description="Acyl-CoA oxidase/dehydrogenase middle" evidence="5">
    <location>
        <begin position="109"/>
        <end position="179"/>
    </location>
</feature>
<dbReference type="AlphaFoldDB" id="A0A7J7JEH3"/>
<dbReference type="Proteomes" id="UP000593567">
    <property type="component" value="Unassembled WGS sequence"/>
</dbReference>
<name>A0A7J7JEH3_BUGNE</name>
<dbReference type="Pfam" id="PF02771">
    <property type="entry name" value="Acyl-CoA_dh_N"/>
    <property type="match status" value="1"/>
</dbReference>
<sequence>MFTIIDTEINPHVDEWEKAKSFPAHKLFKKLGDAGFLGVTKPTEYGGLGLDFSYSMAVAEELGNINCGAIPMAIGVQTDMATPALARFGSDELKKNYLVPTISGDKVVCLGVSEPSAGSDVANIKTTAVRKGDDLIINGSKMWISNGAQADYCCLLANTNKGPSHTSKSLIVVPMDLPGY</sequence>
<evidence type="ECO:0000259" key="6">
    <source>
        <dbReference type="Pfam" id="PF02771"/>
    </source>
</evidence>
<dbReference type="InterPro" id="IPR009100">
    <property type="entry name" value="AcylCoA_DH/oxidase_NM_dom_sf"/>
</dbReference>
<evidence type="ECO:0000256" key="1">
    <source>
        <dbReference type="ARBA" id="ARBA00001974"/>
    </source>
</evidence>
<dbReference type="GO" id="GO:0050660">
    <property type="term" value="F:flavin adenine dinucleotide binding"/>
    <property type="evidence" value="ECO:0007669"/>
    <property type="project" value="InterPro"/>
</dbReference>
<dbReference type="InterPro" id="IPR046373">
    <property type="entry name" value="Acyl-CoA_Oxase/DH_mid-dom_sf"/>
</dbReference>
<keyword evidence="2" id="KW-0285">Flavoprotein</keyword>
<comment type="cofactor">
    <cofactor evidence="1">
        <name>FAD</name>
        <dbReference type="ChEBI" id="CHEBI:57692"/>
    </cofactor>
</comment>
<accession>A0A7J7JEH3</accession>
<reference evidence="7" key="1">
    <citation type="submission" date="2020-06" db="EMBL/GenBank/DDBJ databases">
        <title>Draft genome of Bugula neritina, a colonial animal packing powerful symbionts and potential medicines.</title>
        <authorList>
            <person name="Rayko M."/>
        </authorList>
    </citation>
    <scope>NUCLEOTIDE SEQUENCE [LARGE SCALE GENOMIC DNA]</scope>
    <source>
        <strain evidence="7">Kwan_BN1</strain>
    </source>
</reference>
<feature type="domain" description="Acyl-CoA dehydrogenase/oxidase N-terminal" evidence="6">
    <location>
        <begin position="5"/>
        <end position="105"/>
    </location>
</feature>
<keyword evidence="4" id="KW-0560">Oxidoreductase</keyword>
<dbReference type="InterPro" id="IPR050741">
    <property type="entry name" value="Acyl-CoA_dehydrogenase"/>
</dbReference>
<evidence type="ECO:0000256" key="2">
    <source>
        <dbReference type="ARBA" id="ARBA00022630"/>
    </source>
</evidence>
<dbReference type="SUPFAM" id="SSF56645">
    <property type="entry name" value="Acyl-CoA dehydrogenase NM domain-like"/>
    <property type="match status" value="1"/>
</dbReference>
<evidence type="ECO:0000256" key="4">
    <source>
        <dbReference type="ARBA" id="ARBA00023002"/>
    </source>
</evidence>
<evidence type="ECO:0000313" key="8">
    <source>
        <dbReference type="Proteomes" id="UP000593567"/>
    </source>
</evidence>
<keyword evidence="3" id="KW-0274">FAD</keyword>
<dbReference type="InterPro" id="IPR006091">
    <property type="entry name" value="Acyl-CoA_Oxase/DH_mid-dom"/>
</dbReference>
<evidence type="ECO:0000256" key="3">
    <source>
        <dbReference type="ARBA" id="ARBA00022827"/>
    </source>
</evidence>
<evidence type="ECO:0008006" key="9">
    <source>
        <dbReference type="Google" id="ProtNLM"/>
    </source>
</evidence>
<comment type="caution">
    <text evidence="7">The sequence shown here is derived from an EMBL/GenBank/DDBJ whole genome shotgun (WGS) entry which is preliminary data.</text>
</comment>
<gene>
    <name evidence="7" type="ORF">EB796_017074</name>
</gene>
<evidence type="ECO:0000313" key="7">
    <source>
        <dbReference type="EMBL" id="KAF6024630.1"/>
    </source>
</evidence>
<dbReference type="GO" id="GO:0005737">
    <property type="term" value="C:cytoplasm"/>
    <property type="evidence" value="ECO:0007669"/>
    <property type="project" value="TreeGrafter"/>
</dbReference>
<dbReference type="GO" id="GO:0033539">
    <property type="term" value="P:fatty acid beta-oxidation using acyl-CoA dehydrogenase"/>
    <property type="evidence" value="ECO:0007669"/>
    <property type="project" value="TreeGrafter"/>
</dbReference>
<evidence type="ECO:0000259" key="5">
    <source>
        <dbReference type="Pfam" id="PF02770"/>
    </source>
</evidence>
<keyword evidence="8" id="KW-1185">Reference proteome</keyword>
<protein>
    <recommendedName>
        <fullName evidence="9">IVD</fullName>
    </recommendedName>
</protein>
<dbReference type="PANTHER" id="PTHR48083">
    <property type="entry name" value="MEDIUM-CHAIN SPECIFIC ACYL-COA DEHYDROGENASE, MITOCHONDRIAL-RELATED"/>
    <property type="match status" value="1"/>
</dbReference>
<dbReference type="PANTHER" id="PTHR48083:SF6">
    <property type="entry name" value="ACYL-COA DEHYDROGENASE 6"/>
    <property type="match status" value="1"/>
</dbReference>
<dbReference type="GO" id="GO:0003995">
    <property type="term" value="F:acyl-CoA dehydrogenase activity"/>
    <property type="evidence" value="ECO:0007669"/>
    <property type="project" value="TreeGrafter"/>
</dbReference>
<dbReference type="Pfam" id="PF02770">
    <property type="entry name" value="Acyl-CoA_dh_M"/>
    <property type="match status" value="1"/>
</dbReference>
<dbReference type="OrthoDB" id="10262177at2759"/>
<dbReference type="EMBL" id="VXIV02002554">
    <property type="protein sequence ID" value="KAF6024630.1"/>
    <property type="molecule type" value="Genomic_DNA"/>
</dbReference>
<dbReference type="InterPro" id="IPR013786">
    <property type="entry name" value="AcylCoA_DH/ox_N"/>
</dbReference>
<dbReference type="Gene3D" id="2.40.110.10">
    <property type="entry name" value="Butyryl-CoA Dehydrogenase, subunit A, domain 2"/>
    <property type="match status" value="1"/>
</dbReference>